<dbReference type="EMBL" id="JACHHR010000005">
    <property type="protein sequence ID" value="MBB5213030.1"/>
    <property type="molecule type" value="Genomic_DNA"/>
</dbReference>
<keyword evidence="4" id="KW-1185">Reference proteome</keyword>
<organism evidence="2 5">
    <name type="scientific">Microbulbifer hydrolyticus</name>
    <dbReference type="NCBI Taxonomy" id="48074"/>
    <lineage>
        <taxon>Bacteria</taxon>
        <taxon>Pseudomonadati</taxon>
        <taxon>Pseudomonadota</taxon>
        <taxon>Gammaproteobacteria</taxon>
        <taxon>Cellvibrionales</taxon>
        <taxon>Microbulbiferaceae</taxon>
        <taxon>Microbulbifer</taxon>
    </lineage>
</organism>
<feature type="compositionally biased region" description="Polar residues" evidence="1">
    <location>
        <begin position="526"/>
        <end position="541"/>
    </location>
</feature>
<evidence type="ECO:0000313" key="5">
    <source>
        <dbReference type="Proteomes" id="UP000563601"/>
    </source>
</evidence>
<dbReference type="AlphaFoldDB" id="A0A6P1TFF3"/>
<dbReference type="InterPro" id="IPR011050">
    <property type="entry name" value="Pectin_lyase_fold/virulence"/>
</dbReference>
<sequence>MSADQLPVQDLPDFSYAGYKNGSAPLALEVLKSLDVTEFGAIPDDGVDDSRAFLAAFAAAEDSDGPVAVEIPAGRFIVSEILYLQRDNLILRGAGNQKTRLYFPRPLRLLPDPPELAELREYLTEMDKRQREKQNNIDLPFTQYAWAGGYIWARKPGERVKAYLDKYDTPVAAHAQPVAGERGKRWLTVKSAGQLEAGQVINVNWYNRAGRDSPLLKMLYPGVDKIGSHHWAFPSRPLVSQTSRILEIKGNRIELSDPLLHDIEGFTTDITRKPYLQNVGLEDFTIEFPASAYVAHHVEQGFNGIYLTRVYDGWVRNVDIINADSGVLTEEVANLTIRDVTTSGEHKAHYSVAMGDTHNVLVENLHVQNLVIHPLSFNTFSTKSVYTGCTVDQRPILDQHSGANHQNLFDNITMYVELNDQEISERRYSAFKGGGAGYWKPTHGADSTFWNIRLLFSGVPDEKATITLDGVADGPNANIYGVHGNRKVDIDYGPSADIAAVNQAISDQPSLYQLQLSKRRIKSRPTDNASDLSATTDNSVK</sequence>
<dbReference type="EMBL" id="CP047491">
    <property type="protein sequence ID" value="QHQ40393.1"/>
    <property type="molecule type" value="Genomic_DNA"/>
</dbReference>
<gene>
    <name evidence="3" type="ORF">GTQ55_16370</name>
    <name evidence="2" type="ORF">HNQ53_003276</name>
</gene>
<evidence type="ECO:0000313" key="2">
    <source>
        <dbReference type="EMBL" id="MBB5213030.1"/>
    </source>
</evidence>
<dbReference type="Gene3D" id="2.160.20.10">
    <property type="entry name" value="Single-stranded right-handed beta-helix, Pectin lyase-like"/>
    <property type="match status" value="2"/>
</dbReference>
<reference evidence="3 4" key="1">
    <citation type="submission" date="2020-01" db="EMBL/GenBank/DDBJ databases">
        <title>The possibility of degradation of plastic by Microbulbifer hydrolyticus IRE-31.</title>
        <authorList>
            <person name="Liu L."/>
        </authorList>
    </citation>
    <scope>NUCLEOTIDE SEQUENCE [LARGE SCALE GENOMIC DNA]</scope>
    <source>
        <strain evidence="3 4">IRE-31</strain>
    </source>
</reference>
<evidence type="ECO:0000256" key="1">
    <source>
        <dbReference type="SAM" id="MobiDB-lite"/>
    </source>
</evidence>
<dbReference type="RefSeq" id="WP_161859689.1">
    <property type="nucleotide sequence ID" value="NZ_CP047491.1"/>
</dbReference>
<name>A0A6P1TFF3_9GAMM</name>
<evidence type="ECO:0000313" key="4">
    <source>
        <dbReference type="Proteomes" id="UP000464675"/>
    </source>
</evidence>
<accession>A0A6P1TFF3</accession>
<dbReference type="Proteomes" id="UP000464675">
    <property type="component" value="Chromosome"/>
</dbReference>
<reference evidence="2 5" key="2">
    <citation type="submission" date="2020-08" db="EMBL/GenBank/DDBJ databases">
        <title>Genomic Encyclopedia of Type Strains, Phase IV (KMG-IV): sequencing the most valuable type-strain genomes for metagenomic binning, comparative biology and taxonomic classification.</title>
        <authorList>
            <person name="Goeker M."/>
        </authorList>
    </citation>
    <scope>NUCLEOTIDE SEQUENCE [LARGE SCALE GENOMIC DNA]</scope>
    <source>
        <strain evidence="2 5">DSM 11525</strain>
    </source>
</reference>
<dbReference type="OrthoDB" id="188639at2"/>
<feature type="region of interest" description="Disordered" evidence="1">
    <location>
        <begin position="522"/>
        <end position="541"/>
    </location>
</feature>
<protein>
    <submittedName>
        <fullName evidence="2">Uncharacterized protein</fullName>
    </submittedName>
</protein>
<dbReference type="SUPFAM" id="SSF51126">
    <property type="entry name" value="Pectin lyase-like"/>
    <property type="match status" value="1"/>
</dbReference>
<proteinExistence type="predicted"/>
<evidence type="ECO:0000313" key="3">
    <source>
        <dbReference type="EMBL" id="QHQ40393.1"/>
    </source>
</evidence>
<dbReference type="InterPro" id="IPR012334">
    <property type="entry name" value="Pectin_lyas_fold"/>
</dbReference>
<dbReference type="Proteomes" id="UP000563601">
    <property type="component" value="Unassembled WGS sequence"/>
</dbReference>